<evidence type="ECO:0000256" key="2">
    <source>
        <dbReference type="SAM" id="Phobius"/>
    </source>
</evidence>
<keyword evidence="5" id="KW-1185">Reference proteome</keyword>
<evidence type="ECO:0000259" key="3">
    <source>
        <dbReference type="Pfam" id="PF13968"/>
    </source>
</evidence>
<accession>A0ABC9B0E2</accession>
<feature type="transmembrane region" description="Helical" evidence="2">
    <location>
        <begin position="332"/>
        <end position="355"/>
    </location>
</feature>
<evidence type="ECO:0000313" key="4">
    <source>
        <dbReference type="EMBL" id="CAL4988779.1"/>
    </source>
</evidence>
<gene>
    <name evidence="4" type="ORF">URODEC1_LOCUS59401</name>
</gene>
<dbReference type="AlphaFoldDB" id="A0ABC9B0E2"/>
<reference evidence="5" key="1">
    <citation type="submission" date="2024-06" db="EMBL/GenBank/DDBJ databases">
        <authorList>
            <person name="Ryan C."/>
        </authorList>
    </citation>
    <scope>NUCLEOTIDE SEQUENCE [LARGE SCALE GENOMIC DNA]</scope>
</reference>
<keyword evidence="2" id="KW-0812">Transmembrane</keyword>
<dbReference type="EMBL" id="OZ075133">
    <property type="protein sequence ID" value="CAL4988779.1"/>
    <property type="molecule type" value="Genomic_DNA"/>
</dbReference>
<dbReference type="Proteomes" id="UP001497457">
    <property type="component" value="Chromosome 23rd"/>
</dbReference>
<feature type="transmembrane region" description="Helical" evidence="2">
    <location>
        <begin position="15"/>
        <end position="35"/>
    </location>
</feature>
<keyword evidence="2" id="KW-1133">Transmembrane helix</keyword>
<dbReference type="PANTHER" id="PTHR31325">
    <property type="entry name" value="OS01G0798800 PROTEIN-RELATED"/>
    <property type="match status" value="1"/>
</dbReference>
<feature type="compositionally biased region" description="Polar residues" evidence="1">
    <location>
        <begin position="537"/>
        <end position="576"/>
    </location>
</feature>
<feature type="domain" description="DUF4220" evidence="3">
    <location>
        <begin position="49"/>
        <end position="398"/>
    </location>
</feature>
<dbReference type="InterPro" id="IPR007658">
    <property type="entry name" value="DUF594"/>
</dbReference>
<dbReference type="InterPro" id="IPR025315">
    <property type="entry name" value="DUF4220"/>
</dbReference>
<reference evidence="4 5" key="2">
    <citation type="submission" date="2024-10" db="EMBL/GenBank/DDBJ databases">
        <authorList>
            <person name="Ryan C."/>
        </authorList>
    </citation>
    <scope>NUCLEOTIDE SEQUENCE [LARGE SCALE GENOMIC DNA]</scope>
</reference>
<feature type="transmembrane region" description="Helical" evidence="2">
    <location>
        <begin position="84"/>
        <end position="104"/>
    </location>
</feature>
<protein>
    <recommendedName>
        <fullName evidence="3">DUF4220 domain-containing protein</fullName>
    </recommendedName>
</protein>
<keyword evidence="2" id="KW-0472">Membrane</keyword>
<dbReference type="Pfam" id="PF04578">
    <property type="entry name" value="DUF594"/>
    <property type="match status" value="1"/>
</dbReference>
<feature type="transmembrane region" description="Helical" evidence="2">
    <location>
        <begin position="47"/>
        <end position="64"/>
    </location>
</feature>
<name>A0ABC9B0E2_9POAL</name>
<proteinExistence type="predicted"/>
<evidence type="ECO:0000313" key="5">
    <source>
        <dbReference type="Proteomes" id="UP001497457"/>
    </source>
</evidence>
<feature type="region of interest" description="Disordered" evidence="1">
    <location>
        <begin position="537"/>
        <end position="579"/>
    </location>
</feature>
<evidence type="ECO:0000256" key="1">
    <source>
        <dbReference type="SAM" id="MobiDB-lite"/>
    </source>
</evidence>
<dbReference type="Pfam" id="PF13968">
    <property type="entry name" value="DUF4220"/>
    <property type="match status" value="1"/>
</dbReference>
<organism evidence="4 5">
    <name type="scientific">Urochloa decumbens</name>
    <dbReference type="NCBI Taxonomy" id="240449"/>
    <lineage>
        <taxon>Eukaryota</taxon>
        <taxon>Viridiplantae</taxon>
        <taxon>Streptophyta</taxon>
        <taxon>Embryophyta</taxon>
        <taxon>Tracheophyta</taxon>
        <taxon>Spermatophyta</taxon>
        <taxon>Magnoliopsida</taxon>
        <taxon>Liliopsida</taxon>
        <taxon>Poales</taxon>
        <taxon>Poaceae</taxon>
        <taxon>PACMAD clade</taxon>
        <taxon>Panicoideae</taxon>
        <taxon>Panicodae</taxon>
        <taxon>Paniceae</taxon>
        <taxon>Melinidinae</taxon>
        <taxon>Urochloa</taxon>
    </lineage>
</organism>
<sequence length="784" mass="90113">MVLDGLSKLRTEWEIPVLVLSSQLLQIFLLLFSGLRKRKSDWWVRMPLWLAYLLADYVAIYALGKLSQSQKLCDRSMDYEMHLLVFWAPFLILHLGGQDTMTAFSVEDNELWRRHFLSLISQVVLAATVYWKSRPDLGLMIPAIIMFLAGVTKYGERALALRAASMGSLHSSMLTPPDAGPNYAKFVEECQSRREAGLDARIVIVPERPPPDEDVQPQEKREDYGYLLYHAHEFFQTFRRLFVDLILSFQDRSQSIAFFRRLTMDQAYKVVEIELMLMYECLHSKALVIHGSIGRALRLFTVAAPCISFVLFRREIGNTHGYKEADIIISHVLLSGAIFVEAYAILLVVFSPWTYAVLRPKKRLEPVANMVVRTMSFFQPEQRPRWSNNMSQYNIISYCLRDKPHWYTRLMERLEWKWNFRVKTMWDSYWYTKHIDVSWELKELIFHQLKTKASGITGQNSYGKLAEQRGQWALQRKGLYEKLWWSVAGEFDESILLWHIATDLCYYGDKYEPDPYNKKCCCCFPCYSSPTPTGTECNTNKDTNSGPSPTFTSTKNKATSDPNSTYPGSRTNTSKNTKSDGCPTKFWSFFDCTCSKYSGPLASPTVISSSATADDHRDRMAILSRNISNYMMFLLVLRPFMMTASIGQIRFGDTCQEAKNFFDQYEQIQDEDDCAEKLTAVDTNIAEPRAVKGDRSKSVLFQACKLARELKGVEIDKRWRLIANVWVEMLCYAAGKCRGNSHARQLSEGGELLTVVWLLMAHFGIGDQYRVESGHARAKLVVNA</sequence>